<dbReference type="AlphaFoldDB" id="H6QVI7"/>
<feature type="region of interest" description="Disordered" evidence="1">
    <location>
        <begin position="226"/>
        <end position="253"/>
    </location>
</feature>
<feature type="compositionally biased region" description="Low complexity" evidence="1">
    <location>
        <begin position="486"/>
        <end position="503"/>
    </location>
</feature>
<name>H6QVI7_PUCGT</name>
<dbReference type="GeneID" id="13540999"/>
<accession>H6QVI7</accession>
<evidence type="ECO:0000313" key="3">
    <source>
        <dbReference type="Proteomes" id="UP000008783"/>
    </source>
</evidence>
<sequence>GGRPAQANQSSSKLIDCPFLAVARFITSEGHWKFTCVKSTHNHPFDSNQLPARGIRQLESELTEEIQNLLSQDSTWIPLIELFTNPWTKNLPHFDHRSLQIHVHHKYLTSILFSKANNYPETIESLSSVLKKEEELIRNEFSQKEVKTLQRINTIFSPCLGKISHAALRKAQLNFHNRNEEGFGTPCNESHRKRTGIPCGHRLQSIFENNLKVQPGEFDPQWHYKDPKSGRWSKNRPSGLPCHAPIGGQRSNLGPEIRSMVEKSTIRIALPRPYWWSTVEFRTRNPDPKSGRWSKNRPSGLPCHAPIGGQRSNLGPEIRSMVEKSTIRIALPRPYRWSTVEIVTQNPVDGRKIDHLDFSSTTHQWSTVEIVTRNPVDGRKIDHLDFSSTTHQWSTVEITTRNPEPPPNLSVREDELAQKRKDLQAQLSSLNPIEESTKLEQISRVLDGSAAIVDIKKPKTNPKSRAKPKPQASSKKRKLEDPSPPSRTLSQLTGSSSQSITILNPQQTSQPPKKKFRPIRTANLLEHLPDFIQPHVEKVENVKADGHCGFRAAAFCLGKGEGSFLNIQTQLDDEITKRKDFYLKIGCFENSKQWENTLARIKTNSAAPVGEEHWMSMPMTAEPLANAFSTPVFYFSTTGSQGFFPHFTPANNNPPIFIAFIPDSSHFVALTLKDPLNFPFPYPVGLNNWRKHADCKALDWEQKYSSCIKLGQDE</sequence>
<feature type="non-terminal residue" evidence="2">
    <location>
        <position position="1"/>
    </location>
</feature>
<evidence type="ECO:0008006" key="4">
    <source>
        <dbReference type="Google" id="ProtNLM"/>
    </source>
</evidence>
<protein>
    <recommendedName>
        <fullName evidence="4">OTU domain-containing protein</fullName>
    </recommendedName>
</protein>
<proteinExistence type="predicted"/>
<dbReference type="InParanoid" id="H6QVI7"/>
<dbReference type="Gene3D" id="3.90.70.80">
    <property type="match status" value="1"/>
</dbReference>
<dbReference type="OrthoDB" id="2379842at2759"/>
<dbReference type="CDD" id="cd22744">
    <property type="entry name" value="OTU"/>
    <property type="match status" value="1"/>
</dbReference>
<feature type="region of interest" description="Disordered" evidence="1">
    <location>
        <begin position="286"/>
        <end position="314"/>
    </location>
</feature>
<feature type="compositionally biased region" description="Basic residues" evidence="1">
    <location>
        <begin position="458"/>
        <end position="468"/>
    </location>
</feature>
<evidence type="ECO:0000313" key="2">
    <source>
        <dbReference type="EMBL" id="EHS63073.1"/>
    </source>
</evidence>
<feature type="non-terminal residue" evidence="2">
    <location>
        <position position="714"/>
    </location>
</feature>
<dbReference type="HOGENOM" id="CLU_387132_0_0_1"/>
<feature type="region of interest" description="Disordered" evidence="1">
    <location>
        <begin position="453"/>
        <end position="515"/>
    </location>
</feature>
<dbReference type="RefSeq" id="XP_003888477.1">
    <property type="nucleotide sequence ID" value="XM_003888428.1"/>
</dbReference>
<dbReference type="VEuPathDB" id="FungiDB:PGTG_22764"/>
<reference evidence="2" key="1">
    <citation type="submission" date="2012-02" db="EMBL/GenBank/DDBJ databases">
        <title>The Genome Sequence of Puccinia graminis f. sp. tritici Strain CRL 75-36-700-3.</title>
        <authorList>
            <consortium name="The Broad Institute Genome Sequencing Platform"/>
            <person name="Birren B."/>
            <person name="Lander E."/>
            <person name="Galagan J."/>
            <person name="Nusbaum C."/>
            <person name="Devon K."/>
            <person name="Cuomo C."/>
            <person name="Jaffe D."/>
            <person name="Butler J."/>
            <person name="Alvarez P."/>
            <person name="Gnerre S."/>
            <person name="Grabherr M."/>
            <person name="Mauceli E."/>
            <person name="Brockman W."/>
            <person name="Young S."/>
            <person name="LaButti K."/>
            <person name="Sykes S."/>
            <person name="DeCaprio D."/>
            <person name="Crawford M."/>
            <person name="Koehrsen M."/>
            <person name="Engels R."/>
            <person name="Montgomery P."/>
            <person name="Pearson M."/>
            <person name="Howarth C."/>
            <person name="Larson L."/>
            <person name="White J."/>
            <person name="Zeng Q."/>
            <person name="Kodira C."/>
            <person name="Yandava C."/>
            <person name="Alvarado L."/>
            <person name="O'Leary S."/>
            <person name="Szabo L."/>
            <person name="Dean R."/>
            <person name="Schein J."/>
        </authorList>
    </citation>
    <scope>NUCLEOTIDE SEQUENCE</scope>
    <source>
        <strain evidence="2">CRL 75-36-700-3</strain>
    </source>
</reference>
<evidence type="ECO:0000256" key="1">
    <source>
        <dbReference type="SAM" id="MobiDB-lite"/>
    </source>
</evidence>
<dbReference type="EMBL" id="DS178438">
    <property type="protein sequence ID" value="EHS63073.1"/>
    <property type="molecule type" value="Genomic_DNA"/>
</dbReference>
<keyword evidence="3" id="KW-1185">Reference proteome</keyword>
<organism evidence="2 3">
    <name type="scientific">Puccinia graminis f. sp. tritici (strain CRL 75-36-700-3 / race SCCL)</name>
    <name type="common">Black stem rust fungus</name>
    <dbReference type="NCBI Taxonomy" id="418459"/>
    <lineage>
        <taxon>Eukaryota</taxon>
        <taxon>Fungi</taxon>
        <taxon>Dikarya</taxon>
        <taxon>Basidiomycota</taxon>
        <taxon>Pucciniomycotina</taxon>
        <taxon>Pucciniomycetes</taxon>
        <taxon>Pucciniales</taxon>
        <taxon>Pucciniaceae</taxon>
        <taxon>Puccinia</taxon>
    </lineage>
</organism>
<gene>
    <name evidence="2" type="ORF">PGTG_22764</name>
</gene>
<dbReference type="GO" id="GO:0004843">
    <property type="term" value="F:cysteine-type deubiquitinase activity"/>
    <property type="evidence" value="ECO:0000318"/>
    <property type="project" value="GO_Central"/>
</dbReference>
<dbReference type="KEGG" id="pgr:PGTG_22764"/>
<dbReference type="Proteomes" id="UP000008783">
    <property type="component" value="Unassembled WGS sequence"/>
</dbReference>